<dbReference type="Pfam" id="PF03401">
    <property type="entry name" value="TctC"/>
    <property type="match status" value="1"/>
</dbReference>
<dbReference type="EMBL" id="BAAAHP010000054">
    <property type="protein sequence ID" value="GAA0931222.1"/>
    <property type="molecule type" value="Genomic_DNA"/>
</dbReference>
<protein>
    <submittedName>
        <fullName evidence="3">Tripartite tricarboxylate transporter substrate binding protein</fullName>
    </submittedName>
</protein>
<proteinExistence type="inferred from homology"/>
<dbReference type="Proteomes" id="UP001499967">
    <property type="component" value="Unassembled WGS sequence"/>
</dbReference>
<reference evidence="3 4" key="1">
    <citation type="journal article" date="2019" name="Int. J. Syst. Evol. Microbiol.">
        <title>The Global Catalogue of Microorganisms (GCM) 10K type strain sequencing project: providing services to taxonomists for standard genome sequencing and annotation.</title>
        <authorList>
            <consortium name="The Broad Institute Genomics Platform"/>
            <consortium name="The Broad Institute Genome Sequencing Center for Infectious Disease"/>
            <person name="Wu L."/>
            <person name="Ma J."/>
        </authorList>
    </citation>
    <scope>NUCLEOTIDE SEQUENCE [LARGE SCALE GENOMIC DNA]</scope>
    <source>
        <strain evidence="3 4">JCM 11117</strain>
    </source>
</reference>
<comment type="caution">
    <text evidence="3">The sequence shown here is derived from an EMBL/GenBank/DDBJ whole genome shotgun (WGS) entry which is preliminary data.</text>
</comment>
<dbReference type="RefSeq" id="WP_343940922.1">
    <property type="nucleotide sequence ID" value="NZ_BAAAHP010000054.1"/>
</dbReference>
<dbReference type="PROSITE" id="PS51257">
    <property type="entry name" value="PROKAR_LIPOPROTEIN"/>
    <property type="match status" value="1"/>
</dbReference>
<dbReference type="Gene3D" id="3.40.190.10">
    <property type="entry name" value="Periplasmic binding protein-like II"/>
    <property type="match status" value="1"/>
</dbReference>
<comment type="similarity">
    <text evidence="1">Belongs to the UPF0065 (bug) family.</text>
</comment>
<dbReference type="InterPro" id="IPR005064">
    <property type="entry name" value="BUG"/>
</dbReference>
<evidence type="ECO:0000256" key="2">
    <source>
        <dbReference type="SAM" id="SignalP"/>
    </source>
</evidence>
<name>A0ABN1PQD1_9PSEU</name>
<dbReference type="SUPFAM" id="SSF53850">
    <property type="entry name" value="Periplasmic binding protein-like II"/>
    <property type="match status" value="1"/>
</dbReference>
<sequence length="341" mass="35733">MNRRRTGRRSTTLHAAAVTVAGAILAAACATPQTAGPDRGAEGGAPALPDRPITMIAAFGAGGGSDQVARAAAQVMERSLGVSVPVVNVPGATGNVGLNKLVTGRPDSMAVLIQDTLATVPLGTSQFQLDQIKAVCRLQNMPSALLVRKDTFGGTWDGLAAAAKERPNEVKVATVGRGGVDDLMLAALTESQTTAFRAVPFAEPSERYAALLSGSVDALYEQLGDVRQYLDSGDFVPVVLFAGEPIAAYQGVPSATDLGIPAEFVLPQFRGVVVHADTDPALIDQLDDACAEVVADPTFQGFQEQVFSTSDSYLPTAEFEQFLRDQEKVMGELLQRYNVAG</sequence>
<dbReference type="PANTHER" id="PTHR42928">
    <property type="entry name" value="TRICARBOXYLATE-BINDING PROTEIN"/>
    <property type="match status" value="1"/>
</dbReference>
<feature type="chain" id="PRO_5047279689" evidence="2">
    <location>
        <begin position="36"/>
        <end position="341"/>
    </location>
</feature>
<dbReference type="InterPro" id="IPR042100">
    <property type="entry name" value="Bug_dom1"/>
</dbReference>
<feature type="signal peptide" evidence="2">
    <location>
        <begin position="1"/>
        <end position="35"/>
    </location>
</feature>
<dbReference type="CDD" id="cd07012">
    <property type="entry name" value="PBP2_Bug_TTT"/>
    <property type="match status" value="1"/>
</dbReference>
<organism evidence="3 4">
    <name type="scientific">Pseudonocardia zijingensis</name>
    <dbReference type="NCBI Taxonomy" id="153376"/>
    <lineage>
        <taxon>Bacteria</taxon>
        <taxon>Bacillati</taxon>
        <taxon>Actinomycetota</taxon>
        <taxon>Actinomycetes</taxon>
        <taxon>Pseudonocardiales</taxon>
        <taxon>Pseudonocardiaceae</taxon>
        <taxon>Pseudonocardia</taxon>
    </lineage>
</organism>
<accession>A0ABN1PQD1</accession>
<dbReference type="Gene3D" id="3.40.190.150">
    <property type="entry name" value="Bordetella uptake gene, domain 1"/>
    <property type="match status" value="1"/>
</dbReference>
<dbReference type="PIRSF" id="PIRSF017082">
    <property type="entry name" value="YflP"/>
    <property type="match status" value="1"/>
</dbReference>
<evidence type="ECO:0000313" key="4">
    <source>
        <dbReference type="Proteomes" id="UP001499967"/>
    </source>
</evidence>
<dbReference type="PANTHER" id="PTHR42928:SF5">
    <property type="entry name" value="BLR1237 PROTEIN"/>
    <property type="match status" value="1"/>
</dbReference>
<evidence type="ECO:0000313" key="3">
    <source>
        <dbReference type="EMBL" id="GAA0931222.1"/>
    </source>
</evidence>
<keyword evidence="4" id="KW-1185">Reference proteome</keyword>
<evidence type="ECO:0000256" key="1">
    <source>
        <dbReference type="ARBA" id="ARBA00006987"/>
    </source>
</evidence>
<keyword evidence="2" id="KW-0732">Signal</keyword>
<gene>
    <name evidence="3" type="ORF">GCM10009559_19140</name>
</gene>